<comment type="caution">
    <text evidence="2">The sequence shown here is derived from an EMBL/GenBank/DDBJ whole genome shotgun (WGS) entry which is preliminary data.</text>
</comment>
<evidence type="ECO:0000256" key="1">
    <source>
        <dbReference type="SAM" id="Phobius"/>
    </source>
</evidence>
<gene>
    <name evidence="2" type="ORF">GKZ75_09620</name>
</gene>
<proteinExistence type="predicted"/>
<keyword evidence="1" id="KW-1133">Transmembrane helix</keyword>
<organism evidence="2 3">
    <name type="scientific">Kocuria marina subsp. indica</name>
    <dbReference type="NCBI Taxonomy" id="1049583"/>
    <lineage>
        <taxon>Bacteria</taxon>
        <taxon>Bacillati</taxon>
        <taxon>Actinomycetota</taxon>
        <taxon>Actinomycetes</taxon>
        <taxon>Micrococcales</taxon>
        <taxon>Micrococcaceae</taxon>
        <taxon>Kocuria</taxon>
    </lineage>
</organism>
<feature type="transmembrane region" description="Helical" evidence="1">
    <location>
        <begin position="110"/>
        <end position="128"/>
    </location>
</feature>
<keyword evidence="1" id="KW-0812">Transmembrane</keyword>
<feature type="transmembrane region" description="Helical" evidence="1">
    <location>
        <begin position="84"/>
        <end position="104"/>
    </location>
</feature>
<evidence type="ECO:0000313" key="2">
    <source>
        <dbReference type="EMBL" id="NDO78475.1"/>
    </source>
</evidence>
<name>A0A6N9QZ08_9MICC</name>
<feature type="transmembrane region" description="Helical" evidence="1">
    <location>
        <begin position="14"/>
        <end position="34"/>
    </location>
</feature>
<accession>A0A6N9QZ08</accession>
<evidence type="ECO:0008006" key="4">
    <source>
        <dbReference type="Google" id="ProtNLM"/>
    </source>
</evidence>
<feature type="transmembrane region" description="Helical" evidence="1">
    <location>
        <begin position="54"/>
        <end position="72"/>
    </location>
</feature>
<evidence type="ECO:0000313" key="3">
    <source>
        <dbReference type="Proteomes" id="UP000471026"/>
    </source>
</evidence>
<sequence length="143" mass="15200">MPERMIKTLDGKRGAFLLVGGLAYTFIGLSYVLAPTAGRQAAFSWLPAILTPQLLGWVWVVGGAGVAAVSLISRAHRVTEPPAFGVLMLCPALWVVIFAVSSIVGVHPSGWVASIAYGLMSMWVWIAAGWDNPAPRGRAVRGE</sequence>
<dbReference type="AlphaFoldDB" id="A0A6N9QZ08"/>
<dbReference type="Proteomes" id="UP000471026">
    <property type="component" value="Unassembled WGS sequence"/>
</dbReference>
<dbReference type="RefSeq" id="WP_162229811.1">
    <property type="nucleotide sequence ID" value="NZ_WMHZ01000012.1"/>
</dbReference>
<reference evidence="2 3" key="1">
    <citation type="submission" date="2019-11" db="EMBL/GenBank/DDBJ databases">
        <title>Draft genome sequence of Kocuria indica DP-K7, a methyl red degrading Actinobacterium.</title>
        <authorList>
            <person name="Kumaran S."/>
            <person name="Tischler D."/>
            <person name="Ngo A.C.R."/>
            <person name="Schultes F."/>
        </authorList>
    </citation>
    <scope>NUCLEOTIDE SEQUENCE [LARGE SCALE GENOMIC DNA]</scope>
    <source>
        <strain evidence="2 3">DP-K7</strain>
    </source>
</reference>
<dbReference type="EMBL" id="WMHZ01000012">
    <property type="protein sequence ID" value="NDO78475.1"/>
    <property type="molecule type" value="Genomic_DNA"/>
</dbReference>
<keyword evidence="1" id="KW-0472">Membrane</keyword>
<protein>
    <recommendedName>
        <fullName evidence="4">Tryptophan-rich sensory protein</fullName>
    </recommendedName>
</protein>